<evidence type="ECO:0000256" key="1">
    <source>
        <dbReference type="ARBA" id="ARBA00004613"/>
    </source>
</evidence>
<dbReference type="OrthoDB" id="823504at2759"/>
<feature type="compositionally biased region" description="Basic residues" evidence="6">
    <location>
        <begin position="889"/>
        <end position="899"/>
    </location>
</feature>
<dbReference type="PRINTS" id="PR00457">
    <property type="entry name" value="ANPEROXIDASE"/>
</dbReference>
<dbReference type="InterPro" id="IPR019791">
    <property type="entry name" value="Haem_peroxidase_animal"/>
</dbReference>
<dbReference type="PANTHER" id="PTHR11475">
    <property type="entry name" value="OXIDASE/PEROXIDASE"/>
    <property type="match status" value="1"/>
</dbReference>
<name>A0A553PCI9_TIGCA</name>
<keyword evidence="2" id="KW-0964">Secreted</keyword>
<dbReference type="FunFam" id="1.10.640.10:FF:000003">
    <property type="entry name" value="chorion peroxidase"/>
    <property type="match status" value="1"/>
</dbReference>
<dbReference type="GO" id="GO:0005576">
    <property type="term" value="C:extracellular region"/>
    <property type="evidence" value="ECO:0007669"/>
    <property type="project" value="UniProtKB-SubCell"/>
</dbReference>
<dbReference type="AlphaFoldDB" id="A0A553PCI9"/>
<dbReference type="PANTHER" id="PTHR11475:SF109">
    <property type="entry name" value="CHORION PEROXIDASE-LIKE PROTEIN"/>
    <property type="match status" value="1"/>
</dbReference>
<keyword evidence="4 7" id="KW-0732">Signal</keyword>
<sequence length="928" mass="105924">MRPIQSQSLAVLLCFSLSVQQCVSEIYQGHYATSSVNSSNENTVDSKQAAQILNDIVSFGIDQSDRLENVREKQLFEQGVTLKKSNPAHFVGIFNKQKPKARELSSIGYASLQASSLLARQFRLTRQQVVYGLERVELRSTDLFRKCPFGDGPQPRQDLCRGLDLMYRSPDGSCNNLRKPEWGASFSPSLRFLPPVYSDAVGLRGTFRLPTRVRRNNRVLPSARMISNTIHKHVETDTSTFTMMVMQWGQFLDHDMTFTPQRRGFQNSLIKCCTDNGQPLPEDLMHEECRPIEIPVTDPFYSRFNVTCMEFVRSLAAPKRDCSLGPRDQMNQVTSFIDASNVYGSTQEEQDRLRLLKNGKLRYTDLHIRKSLLPPLAQETANEECRISTPNLHCFEAGDERANEQPGLTSMHTLWLREHNRLARELQKENPHWDDERTFHETRKIVGAMHQHITFNEWLPIILGPRVLKIFELNLNPTGFYDGYNDTVNPTVANAFATAAFRFGHSLVKGSLSRHNKEFREVPFYVKLRKEMNNPANLHNFGSVDRITLGLCSKALSRRDEFISEELTNHLFQNPRVNYGMDLASLNIQRGRDHGLAPYNEWREQCGLKRFNTFSDMSEVMRDETVTDFQRVYDNVDDIDLFTGGLAELPVVSGIVGPTFACIIGQQFLNLRKGDRFWYENGEDVNPSGAFSSAQLQEIRKTSLARTVCDNLDDIEMLQPYAFLTVDSFNNERTACRGTGIPRLNTAAWRENPILARPPLLSAMSNLLRTQPEGAGPLVYISETSNQANLKHWYEDNSQKNGSPPHDQDPFIEQPDVNDGVEPKIIHQSKMPNFRENAPFTTEVPRQITRDQYYNFFNNEIGRDIADQSSDSDDLYPHVSRGAEPANRSKGRRGKKKGGFQKPQVPTTKAELQKMFESLLKDVNEIKW</sequence>
<evidence type="ECO:0000313" key="9">
    <source>
        <dbReference type="Proteomes" id="UP000318571"/>
    </source>
</evidence>
<dbReference type="GO" id="GO:0006979">
    <property type="term" value="P:response to oxidative stress"/>
    <property type="evidence" value="ECO:0007669"/>
    <property type="project" value="InterPro"/>
</dbReference>
<evidence type="ECO:0000256" key="7">
    <source>
        <dbReference type="SAM" id="SignalP"/>
    </source>
</evidence>
<dbReference type="STRING" id="6832.A0A553PCI9"/>
<dbReference type="GO" id="GO:0020037">
    <property type="term" value="F:heme binding"/>
    <property type="evidence" value="ECO:0007669"/>
    <property type="project" value="InterPro"/>
</dbReference>
<proteinExistence type="predicted"/>
<comment type="subcellular location">
    <subcellularLocation>
        <location evidence="1">Secreted</location>
    </subcellularLocation>
</comment>
<dbReference type="CDD" id="cd09823">
    <property type="entry name" value="peroxinectin_like"/>
    <property type="match status" value="1"/>
</dbReference>
<dbReference type="OMA" id="MAIAVSW"/>
<reference evidence="8 9" key="1">
    <citation type="journal article" date="2018" name="Nat. Ecol. Evol.">
        <title>Genomic signatures of mitonuclear coevolution across populations of Tigriopus californicus.</title>
        <authorList>
            <person name="Barreto F.S."/>
            <person name="Watson E.T."/>
            <person name="Lima T.G."/>
            <person name="Willett C.S."/>
            <person name="Edmands S."/>
            <person name="Li W."/>
            <person name="Burton R.S."/>
        </authorList>
    </citation>
    <scope>NUCLEOTIDE SEQUENCE [LARGE SCALE GENOMIC DNA]</scope>
    <source>
        <strain evidence="8 9">San Diego</strain>
    </source>
</reference>
<feature type="region of interest" description="Disordered" evidence="6">
    <location>
        <begin position="795"/>
        <end position="818"/>
    </location>
</feature>
<organism evidence="8 9">
    <name type="scientific">Tigriopus californicus</name>
    <name type="common">Marine copepod</name>
    <dbReference type="NCBI Taxonomy" id="6832"/>
    <lineage>
        <taxon>Eukaryota</taxon>
        <taxon>Metazoa</taxon>
        <taxon>Ecdysozoa</taxon>
        <taxon>Arthropoda</taxon>
        <taxon>Crustacea</taxon>
        <taxon>Multicrustacea</taxon>
        <taxon>Hexanauplia</taxon>
        <taxon>Copepoda</taxon>
        <taxon>Harpacticoida</taxon>
        <taxon>Harpacticidae</taxon>
        <taxon>Tigriopus</taxon>
    </lineage>
</organism>
<gene>
    <name evidence="8" type="ORF">TCAL_06346</name>
</gene>
<evidence type="ECO:0000256" key="5">
    <source>
        <dbReference type="PIRSR" id="PIRSR619791-2"/>
    </source>
</evidence>
<evidence type="ECO:0000256" key="3">
    <source>
        <dbReference type="ARBA" id="ARBA00022559"/>
    </source>
</evidence>
<keyword evidence="9" id="KW-1185">Reference proteome</keyword>
<protein>
    <submittedName>
        <fullName evidence="8">Uncharacterized protein</fullName>
    </submittedName>
</protein>
<dbReference type="EMBL" id="VCGU01000005">
    <property type="protein sequence ID" value="TRY75389.1"/>
    <property type="molecule type" value="Genomic_DNA"/>
</dbReference>
<dbReference type="GO" id="GO:0004601">
    <property type="term" value="F:peroxidase activity"/>
    <property type="evidence" value="ECO:0007669"/>
    <property type="project" value="UniProtKB-KW"/>
</dbReference>
<evidence type="ECO:0000256" key="6">
    <source>
        <dbReference type="SAM" id="MobiDB-lite"/>
    </source>
</evidence>
<dbReference type="Gene3D" id="1.10.640.10">
    <property type="entry name" value="Haem peroxidase domain superfamily, animal type"/>
    <property type="match status" value="1"/>
</dbReference>
<comment type="caution">
    <text evidence="8">The sequence shown here is derived from an EMBL/GenBank/DDBJ whole genome shotgun (WGS) entry which is preliminary data.</text>
</comment>
<feature type="signal peptide" evidence="7">
    <location>
        <begin position="1"/>
        <end position="24"/>
    </location>
</feature>
<keyword evidence="3" id="KW-0575">Peroxidase</keyword>
<accession>A0A553PCI9</accession>
<dbReference type="InterPro" id="IPR010255">
    <property type="entry name" value="Haem_peroxidase_sf"/>
</dbReference>
<feature type="chain" id="PRO_5021719328" evidence="7">
    <location>
        <begin position="25"/>
        <end position="928"/>
    </location>
</feature>
<feature type="region of interest" description="Disordered" evidence="6">
    <location>
        <begin position="865"/>
        <end position="909"/>
    </location>
</feature>
<evidence type="ECO:0000256" key="2">
    <source>
        <dbReference type="ARBA" id="ARBA00022525"/>
    </source>
</evidence>
<evidence type="ECO:0000313" key="8">
    <source>
        <dbReference type="EMBL" id="TRY75389.1"/>
    </source>
</evidence>
<keyword evidence="5" id="KW-0479">Metal-binding</keyword>
<keyword evidence="5" id="KW-0408">Iron</keyword>
<feature type="binding site" description="axial binding residue" evidence="5">
    <location>
        <position position="505"/>
    </location>
    <ligand>
        <name>heme b</name>
        <dbReference type="ChEBI" id="CHEBI:60344"/>
    </ligand>
    <ligandPart>
        <name>Fe</name>
        <dbReference type="ChEBI" id="CHEBI:18248"/>
    </ligandPart>
</feature>
<dbReference type="Pfam" id="PF03098">
    <property type="entry name" value="An_peroxidase"/>
    <property type="match status" value="1"/>
</dbReference>
<dbReference type="GO" id="GO:0046872">
    <property type="term" value="F:metal ion binding"/>
    <property type="evidence" value="ECO:0007669"/>
    <property type="project" value="UniProtKB-KW"/>
</dbReference>
<dbReference type="SUPFAM" id="SSF48113">
    <property type="entry name" value="Heme-dependent peroxidases"/>
    <property type="match status" value="1"/>
</dbReference>
<dbReference type="PROSITE" id="PS50292">
    <property type="entry name" value="PEROXIDASE_3"/>
    <property type="match status" value="1"/>
</dbReference>
<evidence type="ECO:0000256" key="4">
    <source>
        <dbReference type="ARBA" id="ARBA00022729"/>
    </source>
</evidence>
<dbReference type="Proteomes" id="UP000318571">
    <property type="component" value="Chromosome 2"/>
</dbReference>
<keyword evidence="5" id="KW-0349">Heme</keyword>
<dbReference type="InterPro" id="IPR037120">
    <property type="entry name" value="Haem_peroxidase_sf_animal"/>
</dbReference>
<keyword evidence="3" id="KW-0560">Oxidoreductase</keyword>